<sequence>MTNLKRWSNERFEQELVTKTNSKYTRVGEVINNCQPVEVVCNDCGTHLTKRPDNVRLKRSLGCWKCSKIEKAAHTYVSFTNRLKELGYTYTFTSKDLVVDDVTPSRVKVPVINQAGTRVDKSYDNVMRRKGGKPIVWNTERFNAWVIENAPGYKLIGEYEKNTKKTTFLCPDGHVFSMIPKNFKDTGRRCTECSRIANSESRRGEKSHFYNADMTDEERQALAEARRDAKYAQFRRDVLKRDNHECQACKSDEKPEVHHVYSFGAYEELRTNPNNGIVLCRDCHVDFHRKHGYGENTLEQFTEWLQNDNLIETVKNRLEA</sequence>
<organism evidence="2 3">
    <name type="scientific">Terribacillus saccharophilus</name>
    <dbReference type="NCBI Taxonomy" id="361277"/>
    <lineage>
        <taxon>Bacteria</taxon>
        <taxon>Bacillati</taxon>
        <taxon>Bacillota</taxon>
        <taxon>Bacilli</taxon>
        <taxon>Bacillales</taxon>
        <taxon>Bacillaceae</taxon>
        <taxon>Terribacillus</taxon>
    </lineage>
</organism>
<comment type="caution">
    <text evidence="2">The sequence shown here is derived from an EMBL/GenBank/DDBJ whole genome shotgun (WGS) entry which is preliminary data.</text>
</comment>
<accession>A0ABX4H0A2</accession>
<dbReference type="RefSeq" id="WP_095218475.1">
    <property type="nucleotide sequence ID" value="NZ_NPBJ01000013.1"/>
</dbReference>
<protein>
    <recommendedName>
        <fullName evidence="1">HNH nuclease domain-containing protein</fullName>
    </recommendedName>
</protein>
<dbReference type="CDD" id="cd00085">
    <property type="entry name" value="HNHc"/>
    <property type="match status" value="1"/>
</dbReference>
<dbReference type="Gene3D" id="1.10.30.50">
    <property type="match status" value="1"/>
</dbReference>
<evidence type="ECO:0000313" key="3">
    <source>
        <dbReference type="Proteomes" id="UP000216852"/>
    </source>
</evidence>
<dbReference type="InterPro" id="IPR002711">
    <property type="entry name" value="HNH"/>
</dbReference>
<gene>
    <name evidence="2" type="ORF">CHH48_07280</name>
</gene>
<dbReference type="Proteomes" id="UP000216852">
    <property type="component" value="Unassembled WGS sequence"/>
</dbReference>
<dbReference type="EMBL" id="NPBJ01000013">
    <property type="protein sequence ID" value="PAE00562.1"/>
    <property type="molecule type" value="Genomic_DNA"/>
</dbReference>
<feature type="domain" description="HNH nuclease" evidence="1">
    <location>
        <begin position="233"/>
        <end position="285"/>
    </location>
</feature>
<evidence type="ECO:0000259" key="1">
    <source>
        <dbReference type="SMART" id="SM00507"/>
    </source>
</evidence>
<dbReference type="SMART" id="SM00507">
    <property type="entry name" value="HNHc"/>
    <property type="match status" value="1"/>
</dbReference>
<dbReference type="InterPro" id="IPR003615">
    <property type="entry name" value="HNH_nuc"/>
</dbReference>
<keyword evidence="3" id="KW-1185">Reference proteome</keyword>
<name>A0ABX4H0A2_9BACI</name>
<dbReference type="Pfam" id="PF01844">
    <property type="entry name" value="HNH"/>
    <property type="match status" value="1"/>
</dbReference>
<proteinExistence type="predicted"/>
<evidence type="ECO:0000313" key="2">
    <source>
        <dbReference type="EMBL" id="PAE00562.1"/>
    </source>
</evidence>
<reference evidence="2 3" key="1">
    <citation type="submission" date="2017-07" db="EMBL/GenBank/DDBJ databases">
        <title>Isolation and whole genome analysis of endospore-forming bacteria from heroin.</title>
        <authorList>
            <person name="Kalinowski J."/>
            <person name="Ahrens B."/>
            <person name="Al-Dilaimi A."/>
            <person name="Winkler A."/>
            <person name="Wibberg D."/>
            <person name="Schleenbecker U."/>
            <person name="Ruckert C."/>
            <person name="Wolfel R."/>
            <person name="Grass G."/>
        </authorList>
    </citation>
    <scope>NUCLEOTIDE SEQUENCE [LARGE SCALE GENOMIC DNA]</scope>
    <source>
        <strain evidence="2 3">7517-1</strain>
    </source>
</reference>